<keyword evidence="2" id="KW-0472">Membrane</keyword>
<evidence type="ECO:0000256" key="2">
    <source>
        <dbReference type="SAM" id="Phobius"/>
    </source>
</evidence>
<feature type="transmembrane region" description="Helical" evidence="2">
    <location>
        <begin position="124"/>
        <end position="143"/>
    </location>
</feature>
<feature type="transmembrane region" description="Helical" evidence="2">
    <location>
        <begin position="238"/>
        <end position="259"/>
    </location>
</feature>
<feature type="region of interest" description="Disordered" evidence="1">
    <location>
        <begin position="263"/>
        <end position="291"/>
    </location>
</feature>
<feature type="transmembrane region" description="Helical" evidence="2">
    <location>
        <begin position="60"/>
        <end position="82"/>
    </location>
</feature>
<protein>
    <submittedName>
        <fullName evidence="3">Uncharacterized protein</fullName>
    </submittedName>
</protein>
<keyword evidence="2" id="KW-0812">Transmembrane</keyword>
<dbReference type="EMBL" id="JAMSLR010000002">
    <property type="protein sequence ID" value="MCM8748318.1"/>
    <property type="molecule type" value="Genomic_DNA"/>
</dbReference>
<dbReference type="AlphaFoldDB" id="A0AA41WDZ2"/>
<feature type="transmembrane region" description="Helical" evidence="2">
    <location>
        <begin position="94"/>
        <end position="112"/>
    </location>
</feature>
<proteinExistence type="predicted"/>
<keyword evidence="2" id="KW-1133">Transmembrane helix</keyword>
<reference evidence="3" key="1">
    <citation type="submission" date="2022-06" db="EMBL/GenBank/DDBJ databases">
        <title>CFH 74404 Thermomicrobiaceae sp.</title>
        <authorList>
            <person name="Ming H."/>
            <person name="Li W.-J."/>
            <person name="Zhao Z."/>
        </authorList>
    </citation>
    <scope>NUCLEOTIDE SEQUENCE</scope>
    <source>
        <strain evidence="3">CFH 74404</strain>
    </source>
</reference>
<organism evidence="3 4">
    <name type="scientific">Thermalbibacter longus</name>
    <dbReference type="NCBI Taxonomy" id="2951981"/>
    <lineage>
        <taxon>Bacteria</taxon>
        <taxon>Pseudomonadati</taxon>
        <taxon>Thermomicrobiota</taxon>
        <taxon>Thermomicrobia</taxon>
        <taxon>Thermomicrobiales</taxon>
        <taxon>Thermomicrobiaceae</taxon>
        <taxon>Thermalbibacter</taxon>
    </lineage>
</organism>
<feature type="transmembrane region" description="Helical" evidence="2">
    <location>
        <begin position="155"/>
        <end position="173"/>
    </location>
</feature>
<keyword evidence="4" id="KW-1185">Reference proteome</keyword>
<name>A0AA41WDZ2_9BACT</name>
<dbReference type="RefSeq" id="WP_284056099.1">
    <property type="nucleotide sequence ID" value="NZ_JAMSLR010000002.1"/>
</dbReference>
<comment type="caution">
    <text evidence="3">The sequence shown here is derived from an EMBL/GenBank/DDBJ whole genome shotgun (WGS) entry which is preliminary data.</text>
</comment>
<feature type="transmembrane region" description="Helical" evidence="2">
    <location>
        <begin position="208"/>
        <end position="232"/>
    </location>
</feature>
<accession>A0AA41WDZ2</accession>
<sequence>MGERWEPPRRALIEAAERRRRSRPRLSAAGLGEGLGMAAGRWLAGITCTAAAVAYARGPLAFALTALLVALVVGGLASRWALPARWRATWLADAWTLGLITPLATVNAYVATQDRALTGVEASLYFETALALCAAIIGLLLLGRRLARGDTALRAYVLLPAALQAAVLLPSARQGDPRSLLVALGGMYLAAGTITTLGWALPGKARGWLALAGLLLYLGLVGIVTGGLASLFSRPSPVPLVHLLISLAGVLMLAVEGPIEANPPRRAARLGTSTRRPSAPGHRRAEPPEQP</sequence>
<dbReference type="Proteomes" id="UP001165306">
    <property type="component" value="Unassembled WGS sequence"/>
</dbReference>
<evidence type="ECO:0000313" key="4">
    <source>
        <dbReference type="Proteomes" id="UP001165306"/>
    </source>
</evidence>
<evidence type="ECO:0000313" key="3">
    <source>
        <dbReference type="EMBL" id="MCM8748318.1"/>
    </source>
</evidence>
<evidence type="ECO:0000256" key="1">
    <source>
        <dbReference type="SAM" id="MobiDB-lite"/>
    </source>
</evidence>
<feature type="transmembrane region" description="Helical" evidence="2">
    <location>
        <begin position="28"/>
        <end position="54"/>
    </location>
</feature>
<gene>
    <name evidence="3" type="ORF">NET02_04105</name>
</gene>
<feature type="transmembrane region" description="Helical" evidence="2">
    <location>
        <begin position="179"/>
        <end position="201"/>
    </location>
</feature>